<protein>
    <submittedName>
        <fullName evidence="2">Uncharacterized protein</fullName>
    </submittedName>
</protein>
<organism evidence="2 3">
    <name type="scientific">Streptomyces sodiiphilus</name>
    <dbReference type="NCBI Taxonomy" id="226217"/>
    <lineage>
        <taxon>Bacteria</taxon>
        <taxon>Bacillati</taxon>
        <taxon>Actinomycetota</taxon>
        <taxon>Actinomycetes</taxon>
        <taxon>Kitasatosporales</taxon>
        <taxon>Streptomycetaceae</taxon>
        <taxon>Streptomyces</taxon>
    </lineage>
</organism>
<comment type="caution">
    <text evidence="2">The sequence shown here is derived from an EMBL/GenBank/DDBJ whole genome shotgun (WGS) entry which is preliminary data.</text>
</comment>
<dbReference type="Proteomes" id="UP001501303">
    <property type="component" value="Unassembled WGS sequence"/>
</dbReference>
<evidence type="ECO:0000313" key="2">
    <source>
        <dbReference type="EMBL" id="GAA1937269.1"/>
    </source>
</evidence>
<reference evidence="2 3" key="1">
    <citation type="journal article" date="2019" name="Int. J. Syst. Evol. Microbiol.">
        <title>The Global Catalogue of Microorganisms (GCM) 10K type strain sequencing project: providing services to taxonomists for standard genome sequencing and annotation.</title>
        <authorList>
            <consortium name="The Broad Institute Genomics Platform"/>
            <consortium name="The Broad Institute Genome Sequencing Center for Infectious Disease"/>
            <person name="Wu L."/>
            <person name="Ma J."/>
        </authorList>
    </citation>
    <scope>NUCLEOTIDE SEQUENCE [LARGE SCALE GENOMIC DNA]</scope>
    <source>
        <strain evidence="2 3">JCM 13581</strain>
    </source>
</reference>
<gene>
    <name evidence="2" type="ORF">GCM10009716_49250</name>
</gene>
<accession>A0ABN2Q0B3</accession>
<proteinExistence type="predicted"/>
<feature type="region of interest" description="Disordered" evidence="1">
    <location>
        <begin position="40"/>
        <end position="82"/>
    </location>
</feature>
<sequence>MQVRGLGGEDRDALVEVPVGSGRGVAEIAGEPVDAGTVAEPAQDQHRLAEASQRPDAPWGSAPAALGLKDSAEVPNECAGDI</sequence>
<evidence type="ECO:0000256" key="1">
    <source>
        <dbReference type="SAM" id="MobiDB-lite"/>
    </source>
</evidence>
<dbReference type="EMBL" id="BAAAMJ010000130">
    <property type="protein sequence ID" value="GAA1937269.1"/>
    <property type="molecule type" value="Genomic_DNA"/>
</dbReference>
<keyword evidence="3" id="KW-1185">Reference proteome</keyword>
<name>A0ABN2Q0B3_9ACTN</name>
<evidence type="ECO:0000313" key="3">
    <source>
        <dbReference type="Proteomes" id="UP001501303"/>
    </source>
</evidence>